<dbReference type="OrthoDB" id="165862at2759"/>
<dbReference type="PANTHER" id="PTHR36535:SF1">
    <property type="entry name" value="DUF1772 DOMAIN-CONTAINING PROTEIN"/>
    <property type="match status" value="1"/>
</dbReference>
<keyword evidence="1" id="KW-0175">Coiled coil</keyword>
<dbReference type="PANTHER" id="PTHR36535">
    <property type="entry name" value="YALI0E30327P"/>
    <property type="match status" value="1"/>
</dbReference>
<dbReference type="EMBL" id="BSXT01000336">
    <property type="protein sequence ID" value="GMF24753.1"/>
    <property type="molecule type" value="Genomic_DNA"/>
</dbReference>
<gene>
    <name evidence="3" type="ORF">Pfra01_000424600</name>
</gene>
<feature type="compositionally biased region" description="Acidic residues" evidence="2">
    <location>
        <begin position="175"/>
        <end position="187"/>
    </location>
</feature>
<feature type="region of interest" description="Disordered" evidence="2">
    <location>
        <begin position="160"/>
        <end position="204"/>
    </location>
</feature>
<evidence type="ECO:0000313" key="4">
    <source>
        <dbReference type="Proteomes" id="UP001165121"/>
    </source>
</evidence>
<proteinExistence type="predicted"/>
<evidence type="ECO:0000256" key="2">
    <source>
        <dbReference type="SAM" id="MobiDB-lite"/>
    </source>
</evidence>
<sequence>MVEFNRWLVEVLADTHTEGIEWGPSYGERPWLALENQQQPESYQLDEAFTLRGADTAQLLRASREHDMMRRDSLQRTNADLTEKLEQAKAQLKETLIRAFQSEQILRREKELTALREQHLVLGMQFGDYLAQQKSTRGYPNDLCPQIDRAFRMLNGLRSVPTAGSNSAPVKGLEDDTSEVEEVDVEPDLDHNEPEGPNQENIVAKPSIVYYDELPVQQKTIEHSEAHCVSELKPSSSANSNSCEYEQLVQLNTNDEKSGSWYRQALRKLKEQREQRRLLLKSGNETAKKRAVARRTPYKVEMEAGTPEHFKPLEFHDLVTTRDSTDDGAGSAWYHKTLQLLKDERMHRASLRSRAGSFSSTISIVD</sequence>
<dbReference type="AlphaFoldDB" id="A0A9W6U2L9"/>
<keyword evidence="4" id="KW-1185">Reference proteome</keyword>
<accession>A0A9W6U2L9</accession>
<name>A0A9W6U2L9_9STRA</name>
<evidence type="ECO:0000256" key="1">
    <source>
        <dbReference type="SAM" id="Coils"/>
    </source>
</evidence>
<organism evidence="3 4">
    <name type="scientific">Phytophthora fragariaefolia</name>
    <dbReference type="NCBI Taxonomy" id="1490495"/>
    <lineage>
        <taxon>Eukaryota</taxon>
        <taxon>Sar</taxon>
        <taxon>Stramenopiles</taxon>
        <taxon>Oomycota</taxon>
        <taxon>Peronosporomycetes</taxon>
        <taxon>Peronosporales</taxon>
        <taxon>Peronosporaceae</taxon>
        <taxon>Phytophthora</taxon>
    </lineage>
</organism>
<comment type="caution">
    <text evidence="3">The sequence shown here is derived from an EMBL/GenBank/DDBJ whole genome shotgun (WGS) entry which is preliminary data.</text>
</comment>
<evidence type="ECO:0000313" key="3">
    <source>
        <dbReference type="EMBL" id="GMF24753.1"/>
    </source>
</evidence>
<reference evidence="3" key="1">
    <citation type="submission" date="2023-04" db="EMBL/GenBank/DDBJ databases">
        <title>Phytophthora fragariaefolia NBRC 109709.</title>
        <authorList>
            <person name="Ichikawa N."/>
            <person name="Sato H."/>
            <person name="Tonouchi N."/>
        </authorList>
    </citation>
    <scope>NUCLEOTIDE SEQUENCE</scope>
    <source>
        <strain evidence="3">NBRC 109709</strain>
    </source>
</reference>
<feature type="coiled-coil region" evidence="1">
    <location>
        <begin position="71"/>
        <end position="98"/>
    </location>
</feature>
<protein>
    <submittedName>
        <fullName evidence="3">Unnamed protein product</fullName>
    </submittedName>
</protein>
<dbReference type="Proteomes" id="UP001165121">
    <property type="component" value="Unassembled WGS sequence"/>
</dbReference>